<dbReference type="Proteomes" id="UP001253851">
    <property type="component" value="Unassembled WGS sequence"/>
</dbReference>
<dbReference type="Proteomes" id="UP001268896">
    <property type="component" value="Unassembled WGS sequence"/>
</dbReference>
<comment type="caution">
    <text evidence="3">The sequence shown here is derived from an EMBL/GenBank/DDBJ whole genome shotgun (WGS) entry which is preliminary data.</text>
</comment>
<evidence type="ECO:0008006" key="6">
    <source>
        <dbReference type="Google" id="ProtNLM"/>
    </source>
</evidence>
<reference evidence="1 5" key="2">
    <citation type="submission" date="2023-03" db="EMBL/GenBank/DDBJ databases">
        <authorList>
            <person name="Shen W."/>
            <person name="Cai J."/>
        </authorList>
    </citation>
    <scope>NUCLEOTIDE SEQUENCE</scope>
    <source>
        <strain evidence="2 5">B516</strain>
        <strain evidence="1">K72-2</strain>
    </source>
</reference>
<evidence type="ECO:0000313" key="2">
    <source>
        <dbReference type="EMBL" id="MDT2981824.1"/>
    </source>
</evidence>
<evidence type="ECO:0000313" key="1">
    <source>
        <dbReference type="EMBL" id="MDT2965642.1"/>
    </source>
</evidence>
<dbReference type="EMBL" id="JARQDV010000010">
    <property type="protein sequence ID" value="MDT2965642.1"/>
    <property type="molecule type" value="Genomic_DNA"/>
</dbReference>
<dbReference type="EMBL" id="QRMZ01000006">
    <property type="protein sequence ID" value="RHK06968.1"/>
    <property type="molecule type" value="Genomic_DNA"/>
</dbReference>
<accession>A0A1L8SDV9</accession>
<organism evidence="3 4">
    <name type="scientific">Enterococcus casseliflavus</name>
    <name type="common">Enterococcus flavescens</name>
    <dbReference type="NCBI Taxonomy" id="37734"/>
    <lineage>
        <taxon>Bacteria</taxon>
        <taxon>Bacillati</taxon>
        <taxon>Bacillota</taxon>
        <taxon>Bacilli</taxon>
        <taxon>Lactobacillales</taxon>
        <taxon>Enterococcaceae</taxon>
        <taxon>Enterococcus</taxon>
    </lineage>
</organism>
<gene>
    <name evidence="3" type="ORF">DW084_05500</name>
    <name evidence="1" type="ORF">P7I32_13585</name>
    <name evidence="2" type="ORF">P7I34_04045</name>
</gene>
<proteinExistence type="predicted"/>
<evidence type="ECO:0000313" key="3">
    <source>
        <dbReference type="EMBL" id="RHK06968.1"/>
    </source>
</evidence>
<evidence type="ECO:0000313" key="5">
    <source>
        <dbReference type="Proteomes" id="UP001253851"/>
    </source>
</evidence>
<sequence>MENITIGEKYVCQPVGASKPVIGVVEKLYVNTALIVVSSYEEEDQAQVEACNRRMIVSFNKICTQTNVA</sequence>
<protein>
    <recommendedName>
        <fullName evidence="6">DUF2187 domain-containing protein</fullName>
    </recommendedName>
</protein>
<dbReference type="EMBL" id="JARQDZ010000002">
    <property type="protein sequence ID" value="MDT2981824.1"/>
    <property type="molecule type" value="Genomic_DNA"/>
</dbReference>
<dbReference type="Proteomes" id="UP000286288">
    <property type="component" value="Unassembled WGS sequence"/>
</dbReference>
<dbReference type="RefSeq" id="WP_005229136.1">
    <property type="nucleotide sequence ID" value="NZ_BAAAXK010000045.1"/>
</dbReference>
<name>A0A1L8SDV9_ENTCA</name>
<dbReference type="AlphaFoldDB" id="A0A1L8SDV9"/>
<reference evidence="3 4" key="1">
    <citation type="submission" date="2018-08" db="EMBL/GenBank/DDBJ databases">
        <title>A genome reference for cultivated species of the human gut microbiota.</title>
        <authorList>
            <person name="Zou Y."/>
            <person name="Xue W."/>
            <person name="Luo G."/>
        </authorList>
    </citation>
    <scope>NUCLEOTIDE SEQUENCE [LARGE SCALE GENOMIC DNA]</scope>
    <source>
        <strain evidence="3 4">AF48-16</strain>
    </source>
</reference>
<evidence type="ECO:0000313" key="4">
    <source>
        <dbReference type="Proteomes" id="UP000286288"/>
    </source>
</evidence>